<feature type="transmembrane region" description="Helical" evidence="6">
    <location>
        <begin position="252"/>
        <end position="272"/>
    </location>
</feature>
<feature type="domain" description="ABC3 transporter permease C-terminal" evidence="7">
    <location>
        <begin position="624"/>
        <end position="741"/>
    </location>
</feature>
<comment type="caution">
    <text evidence="8">The sequence shown here is derived from an EMBL/GenBank/DDBJ whole genome shotgun (WGS) entry which is preliminary data.</text>
</comment>
<dbReference type="EMBL" id="PNFV01000010">
    <property type="protein sequence ID" value="PMB82069.1"/>
    <property type="molecule type" value="Genomic_DNA"/>
</dbReference>
<dbReference type="PANTHER" id="PTHR30287:SF1">
    <property type="entry name" value="INNER MEMBRANE PROTEIN"/>
    <property type="match status" value="1"/>
</dbReference>
<keyword evidence="4 6" id="KW-1133">Transmembrane helix</keyword>
<dbReference type="AlphaFoldDB" id="A0A2J6NL60"/>
<evidence type="ECO:0000256" key="6">
    <source>
        <dbReference type="SAM" id="Phobius"/>
    </source>
</evidence>
<keyword evidence="3 6" id="KW-0812">Transmembrane</keyword>
<organism evidence="8 9">
    <name type="scientific">Limosilactobacillus pontis</name>
    <dbReference type="NCBI Taxonomy" id="35787"/>
    <lineage>
        <taxon>Bacteria</taxon>
        <taxon>Bacillati</taxon>
        <taxon>Bacillota</taxon>
        <taxon>Bacilli</taxon>
        <taxon>Lactobacillales</taxon>
        <taxon>Lactobacillaceae</taxon>
        <taxon>Limosilactobacillus</taxon>
    </lineage>
</organism>
<dbReference type="InterPro" id="IPR003838">
    <property type="entry name" value="ABC3_permease_C"/>
</dbReference>
<sequence>MKILNRKLFRDIRYNWTQFMSVFLMAALSIIVFVGLQGAWHGLKDSLNNYLAENHLPNYWIQGSYVTEEDKNKLMDISGIKKVRSGTRLQVRQDDHHLIIDSFQTPLIDLYQVKGNKYNSQSSNGIWINKEYAKAHTLKVGDNLPLTYANKKIVLKVKGIVQSPSRIYFTGTQEFIAPNYSNYGYAYVSPKTLRKSFNYVGPQNIIEIDGKHKNLRKEIEKIFGARLLTYYNRQTLPDVSTATERVGEIKNLSYLFSFIFLLLAILAMYTTIRRLITSQTGEIATLKALGFSNAKIQVHYASFGLLVGGLGTTVGTIVAPLISWYVLSTQKSMFSLPNWNISYEFSAYVVIIIVILICVLSAYLAARSGSKGLPAVYLRGAEETTARRIWLEHWQGLWKHLPYSSRWAIRDAFINRTRTLMGIIGVAGGMMLTIAGIGMPQSMTHLVDKAYNDDFSYQKRLYVNNSEAYRRTHPQAKQWVQISQAHFTPDDGYNRLLIVVDHGDRVNMKTTKGGTIHNGGLYVTHGFAKKAGIKEGEHLKVRTFGSSKQHSFKVKGIIATETNQGAYITAHTWQKAEGFYQPTTLLVGKNYQYHKNDINSTINISEQKKNAYNFVNSLMSIFALIIMFGALLIIIVLYNLGSLSFVERMRDYATLRVLGIHKNELRTLTLVENLITTFIGWLIGIPAGIWFLGQYVDTFSTINLEYIRYYNWQTILIASLFVWICSLSTTLFISRRIKNIDMVQALKGVE</sequence>
<feature type="transmembrane region" description="Helical" evidence="6">
    <location>
        <begin position="303"/>
        <end position="325"/>
    </location>
</feature>
<keyword evidence="5 6" id="KW-0472">Membrane</keyword>
<dbReference type="OrthoDB" id="5137249at2"/>
<dbReference type="InterPro" id="IPR038766">
    <property type="entry name" value="Membrane_comp_ABC_pdt"/>
</dbReference>
<feature type="transmembrane region" description="Helical" evidence="6">
    <location>
        <begin position="618"/>
        <end position="640"/>
    </location>
</feature>
<proteinExistence type="predicted"/>
<feature type="transmembrane region" description="Helical" evidence="6">
    <location>
        <begin position="670"/>
        <end position="692"/>
    </location>
</feature>
<evidence type="ECO:0000313" key="9">
    <source>
        <dbReference type="Proteomes" id="UP000239920"/>
    </source>
</evidence>
<feature type="transmembrane region" description="Helical" evidence="6">
    <location>
        <begin position="345"/>
        <end position="366"/>
    </location>
</feature>
<evidence type="ECO:0000256" key="4">
    <source>
        <dbReference type="ARBA" id="ARBA00022989"/>
    </source>
</evidence>
<comment type="subcellular location">
    <subcellularLocation>
        <location evidence="1">Cell membrane</location>
        <topology evidence="1">Multi-pass membrane protein</topology>
    </subcellularLocation>
</comment>
<feature type="transmembrane region" description="Helical" evidence="6">
    <location>
        <begin position="420"/>
        <end position="439"/>
    </location>
</feature>
<evidence type="ECO:0000313" key="8">
    <source>
        <dbReference type="EMBL" id="PMB82069.1"/>
    </source>
</evidence>
<evidence type="ECO:0000256" key="1">
    <source>
        <dbReference type="ARBA" id="ARBA00004651"/>
    </source>
</evidence>
<evidence type="ECO:0000259" key="7">
    <source>
        <dbReference type="Pfam" id="PF02687"/>
    </source>
</evidence>
<dbReference type="GO" id="GO:0005886">
    <property type="term" value="C:plasma membrane"/>
    <property type="evidence" value="ECO:0007669"/>
    <property type="project" value="UniProtKB-SubCell"/>
</dbReference>
<gene>
    <name evidence="8" type="ORF">CK797_07770</name>
</gene>
<evidence type="ECO:0000256" key="2">
    <source>
        <dbReference type="ARBA" id="ARBA00022475"/>
    </source>
</evidence>
<dbReference type="PANTHER" id="PTHR30287">
    <property type="entry name" value="MEMBRANE COMPONENT OF PREDICTED ABC SUPERFAMILY METABOLITE UPTAKE TRANSPORTER"/>
    <property type="match status" value="1"/>
</dbReference>
<feature type="transmembrane region" description="Helical" evidence="6">
    <location>
        <begin position="712"/>
        <end position="733"/>
    </location>
</feature>
<reference evidence="8 9" key="1">
    <citation type="submission" date="2017-09" db="EMBL/GenBank/DDBJ databases">
        <title>Bacterial strain isolated from the female urinary microbiota.</title>
        <authorList>
            <person name="Thomas-White K."/>
            <person name="Kumar N."/>
            <person name="Forster S."/>
            <person name="Putonti C."/>
            <person name="Lawley T."/>
            <person name="Wolfe A.J."/>
        </authorList>
    </citation>
    <scope>NUCLEOTIDE SEQUENCE [LARGE SCALE GENOMIC DNA]</scope>
    <source>
        <strain evidence="8 9">UMB0683</strain>
    </source>
</reference>
<protein>
    <submittedName>
        <fullName evidence="8">ABC transporter permease</fullName>
    </submittedName>
</protein>
<evidence type="ECO:0000256" key="3">
    <source>
        <dbReference type="ARBA" id="ARBA00022692"/>
    </source>
</evidence>
<feature type="domain" description="ABC3 transporter permease C-terminal" evidence="7">
    <location>
        <begin position="255"/>
        <end position="368"/>
    </location>
</feature>
<evidence type="ECO:0000256" key="5">
    <source>
        <dbReference type="ARBA" id="ARBA00023136"/>
    </source>
</evidence>
<feature type="transmembrane region" description="Helical" evidence="6">
    <location>
        <begin position="21"/>
        <end position="40"/>
    </location>
</feature>
<dbReference type="RefSeq" id="WP_104689192.1">
    <property type="nucleotide sequence ID" value="NZ_JBKTHY010000011.1"/>
</dbReference>
<keyword evidence="2" id="KW-1003">Cell membrane</keyword>
<name>A0A2J6NL60_9LACO</name>
<accession>A0A2J6NL60</accession>
<dbReference type="Pfam" id="PF02687">
    <property type="entry name" value="FtsX"/>
    <property type="match status" value="2"/>
</dbReference>
<dbReference type="Proteomes" id="UP000239920">
    <property type="component" value="Unassembled WGS sequence"/>
</dbReference>